<accession>A0ABY3PHI4</accession>
<keyword evidence="6" id="KW-1185">Reference proteome</keyword>
<dbReference type="PIRSF" id="PIRSF004848">
    <property type="entry name" value="YBL036c_PLPDEIII"/>
    <property type="match status" value="1"/>
</dbReference>
<dbReference type="CDD" id="cd00635">
    <property type="entry name" value="PLPDE_III_YBL036c_like"/>
    <property type="match status" value="1"/>
</dbReference>
<protein>
    <recommendedName>
        <fullName evidence="2">Pyridoxal phosphate homeostasis protein</fullName>
        <shortName evidence="2">PLP homeostasis protein</shortName>
    </recommendedName>
</protein>
<organism evidence="5 6">
    <name type="scientific">Gloeobacter morelensis MG652769</name>
    <dbReference type="NCBI Taxonomy" id="2781736"/>
    <lineage>
        <taxon>Bacteria</taxon>
        <taxon>Bacillati</taxon>
        <taxon>Cyanobacteriota</taxon>
        <taxon>Cyanophyceae</taxon>
        <taxon>Gloeobacterales</taxon>
        <taxon>Gloeobacteraceae</taxon>
        <taxon>Gloeobacter</taxon>
        <taxon>Gloeobacter morelensis</taxon>
    </lineage>
</organism>
<evidence type="ECO:0000256" key="3">
    <source>
        <dbReference type="RuleBase" id="RU004514"/>
    </source>
</evidence>
<gene>
    <name evidence="5" type="ORF">ISF26_15025</name>
</gene>
<dbReference type="HAMAP" id="MF_02087">
    <property type="entry name" value="PLP_homeostasis"/>
    <property type="match status" value="1"/>
</dbReference>
<comment type="function">
    <text evidence="2">Pyridoxal 5'-phosphate (PLP)-binding protein, which is involved in PLP homeostasis.</text>
</comment>
<keyword evidence="1 2" id="KW-0663">Pyridoxal phosphate</keyword>
<evidence type="ECO:0000259" key="4">
    <source>
        <dbReference type="Pfam" id="PF01168"/>
    </source>
</evidence>
<evidence type="ECO:0000256" key="1">
    <source>
        <dbReference type="ARBA" id="ARBA00022898"/>
    </source>
</evidence>
<name>A0ABY3PHI4_9CYAN</name>
<reference evidence="5 6" key="1">
    <citation type="journal article" date="2021" name="Genome Biol. Evol.">
        <title>Complete Genome Sequencing of a Novel Gloeobacter Species from a Waterfall Cave in Mexico.</title>
        <authorList>
            <person name="Saw J.H."/>
            <person name="Cardona T."/>
            <person name="Montejano G."/>
        </authorList>
    </citation>
    <scope>NUCLEOTIDE SEQUENCE [LARGE SCALE GENOMIC DNA]</scope>
    <source>
        <strain evidence="5">MG652769</strain>
    </source>
</reference>
<feature type="modified residue" description="N6-(pyridoxal phosphate)lysine" evidence="2">
    <location>
        <position position="25"/>
    </location>
</feature>
<dbReference type="InterPro" id="IPR029066">
    <property type="entry name" value="PLP-binding_barrel"/>
</dbReference>
<dbReference type="InterPro" id="IPR011078">
    <property type="entry name" value="PyrdxlP_homeostasis"/>
</dbReference>
<dbReference type="Gene3D" id="3.20.20.10">
    <property type="entry name" value="Alanine racemase"/>
    <property type="match status" value="1"/>
</dbReference>
<dbReference type="EMBL" id="CP063845">
    <property type="protein sequence ID" value="UFP93115.1"/>
    <property type="molecule type" value="Genomic_DNA"/>
</dbReference>
<dbReference type="Pfam" id="PF01168">
    <property type="entry name" value="Ala_racemase_N"/>
    <property type="match status" value="1"/>
</dbReference>
<sequence>MGVAERIEWLRSQLPAAVRLVAVTKQVPVEHIREAYACGLRDFGESRIQEVQQKIPQLTDLQGVSWHLIGSLQRNKARPALEVFDWIHSVDSFPLAERLASLMDSVGRRPRLLLQVKLAADPSKSGWSQAELEAALPRLAALPQLDIRGLTAIAPLGLGEQGNLTLFGRVAALARDLGRRAGEAGWQHIRMEELSMGMSGDYPQAIAAGATMVRLGQVLFGSRLPLRRNGDE</sequence>
<dbReference type="SUPFAM" id="SSF51419">
    <property type="entry name" value="PLP-binding barrel"/>
    <property type="match status" value="1"/>
</dbReference>
<proteinExistence type="inferred from homology"/>
<feature type="domain" description="Alanine racemase N-terminal" evidence="4">
    <location>
        <begin position="4"/>
        <end position="222"/>
    </location>
</feature>
<evidence type="ECO:0000256" key="2">
    <source>
        <dbReference type="HAMAP-Rule" id="MF_02087"/>
    </source>
</evidence>
<comment type="similarity">
    <text evidence="2 3">Belongs to the pyridoxal phosphate-binding protein YggS/PROSC family.</text>
</comment>
<dbReference type="PANTHER" id="PTHR10146">
    <property type="entry name" value="PROLINE SYNTHETASE CO-TRANSCRIBED BACTERIAL HOMOLOG PROTEIN"/>
    <property type="match status" value="1"/>
</dbReference>
<dbReference type="NCBIfam" id="TIGR00044">
    <property type="entry name" value="YggS family pyridoxal phosphate-dependent enzyme"/>
    <property type="match status" value="1"/>
</dbReference>
<dbReference type="InterPro" id="IPR001608">
    <property type="entry name" value="Ala_racemase_N"/>
</dbReference>
<evidence type="ECO:0000313" key="6">
    <source>
        <dbReference type="Proteomes" id="UP001054846"/>
    </source>
</evidence>
<evidence type="ECO:0000313" key="5">
    <source>
        <dbReference type="EMBL" id="UFP93115.1"/>
    </source>
</evidence>
<dbReference type="PANTHER" id="PTHR10146:SF14">
    <property type="entry name" value="PYRIDOXAL PHOSPHATE HOMEOSTASIS PROTEIN"/>
    <property type="match status" value="1"/>
</dbReference>
<dbReference type="Proteomes" id="UP001054846">
    <property type="component" value="Chromosome"/>
</dbReference>
<dbReference type="RefSeq" id="WP_256997495.1">
    <property type="nucleotide sequence ID" value="NZ_CP063845.1"/>
</dbReference>